<dbReference type="RefSeq" id="WP_184668410.1">
    <property type="nucleotide sequence ID" value="NZ_BAABAI010000013.1"/>
</dbReference>
<sequence length="255" mass="26090">METLKPGTALFAGPSSAVLRDAAGELFSIALPEEAVAGVRAALTAADAPEPAELAAFAHAGHLGRRTGWPAGRRVVAVLGGDAFAATLAAAGAEPVRAEPDLDSLVDLMPAAVCAWHDGPAPSSWLELDALAAHGIAFQRISREGRHVLFEPVAVPHRDVRARRLAAAGSGHPHLAAYWAGDDVVLGEETPDAAELMLIAALAAKDLAAWAAGRVPATGSLLPKAIPPARRLRVLDLDSGAIADHPVLPVPASAP</sequence>
<comment type="caution">
    <text evidence="1">The sequence shown here is derived from an EMBL/GenBank/DDBJ whole genome shotgun (WGS) entry which is preliminary data.</text>
</comment>
<dbReference type="AlphaFoldDB" id="A0A7W7T1W3"/>
<organism evidence="1 2">
    <name type="scientific">Saccharothrix violaceirubra</name>
    <dbReference type="NCBI Taxonomy" id="413306"/>
    <lineage>
        <taxon>Bacteria</taxon>
        <taxon>Bacillati</taxon>
        <taxon>Actinomycetota</taxon>
        <taxon>Actinomycetes</taxon>
        <taxon>Pseudonocardiales</taxon>
        <taxon>Pseudonocardiaceae</taxon>
        <taxon>Saccharothrix</taxon>
    </lineage>
</organism>
<keyword evidence="2" id="KW-1185">Reference proteome</keyword>
<name>A0A7W7T1W3_9PSEU</name>
<dbReference type="EMBL" id="JACHJS010000001">
    <property type="protein sequence ID" value="MBB4965047.1"/>
    <property type="molecule type" value="Genomic_DNA"/>
</dbReference>
<accession>A0A7W7T1W3</accession>
<dbReference type="Proteomes" id="UP000542674">
    <property type="component" value="Unassembled WGS sequence"/>
</dbReference>
<evidence type="ECO:0000313" key="1">
    <source>
        <dbReference type="EMBL" id="MBB4965047.1"/>
    </source>
</evidence>
<protein>
    <submittedName>
        <fullName evidence="1">Uncharacterized protein</fullName>
    </submittedName>
</protein>
<reference evidence="1 2" key="1">
    <citation type="submission" date="2020-08" db="EMBL/GenBank/DDBJ databases">
        <title>Sequencing the genomes of 1000 actinobacteria strains.</title>
        <authorList>
            <person name="Klenk H.-P."/>
        </authorList>
    </citation>
    <scope>NUCLEOTIDE SEQUENCE [LARGE SCALE GENOMIC DNA]</scope>
    <source>
        <strain evidence="1 2">DSM 45084</strain>
    </source>
</reference>
<evidence type="ECO:0000313" key="2">
    <source>
        <dbReference type="Proteomes" id="UP000542674"/>
    </source>
</evidence>
<proteinExistence type="predicted"/>
<gene>
    <name evidence="1" type="ORF">F4559_002406</name>
</gene>